<evidence type="ECO:0000256" key="1">
    <source>
        <dbReference type="SAM" id="SignalP"/>
    </source>
</evidence>
<feature type="signal peptide" evidence="1">
    <location>
        <begin position="1"/>
        <end position="34"/>
    </location>
</feature>
<proteinExistence type="predicted"/>
<dbReference type="RefSeq" id="WP_220108446.1">
    <property type="nucleotide sequence ID" value="NZ_JAHZST010000002.1"/>
</dbReference>
<evidence type="ECO:0000313" key="2">
    <source>
        <dbReference type="EMBL" id="MBW8182781.1"/>
    </source>
</evidence>
<dbReference type="EMBL" id="JAHZST010000002">
    <property type="protein sequence ID" value="MBW8182781.1"/>
    <property type="molecule type" value="Genomic_DNA"/>
</dbReference>
<name>A0ABS7DZE7_9GAMM</name>
<feature type="chain" id="PRO_5046624983" evidence="1">
    <location>
        <begin position="35"/>
        <end position="104"/>
    </location>
</feature>
<protein>
    <submittedName>
        <fullName evidence="2">Uncharacterized protein</fullName>
    </submittedName>
</protein>
<gene>
    <name evidence="2" type="ORF">K0625_03815</name>
</gene>
<evidence type="ECO:0000313" key="3">
    <source>
        <dbReference type="Proteomes" id="UP001195963"/>
    </source>
</evidence>
<keyword evidence="3" id="KW-1185">Reference proteome</keyword>
<sequence length="104" mass="11882">MTHSISKTKIHFSGKFAIIAALLVGFAFTNQASADELTQTQQVAVDQHFDILARQQDESDKSMISNQQQNFDDELEMAEDKFMTQICDEHGRVYDNKSQTCYEQ</sequence>
<reference evidence="2 3" key="1">
    <citation type="submission" date="2021-07" db="EMBL/GenBank/DDBJ databases">
        <title>Shewanella sp. nov, isolated from SCS.</title>
        <authorList>
            <person name="Cao W.R."/>
        </authorList>
    </citation>
    <scope>NUCLEOTIDE SEQUENCE [LARGE SCALE GENOMIC DNA]</scope>
    <source>
        <strain evidence="2 3">NR704-98</strain>
    </source>
</reference>
<organism evidence="2 3">
    <name type="scientific">Shewanella nanhaiensis</name>
    <dbReference type="NCBI Taxonomy" id="2864872"/>
    <lineage>
        <taxon>Bacteria</taxon>
        <taxon>Pseudomonadati</taxon>
        <taxon>Pseudomonadota</taxon>
        <taxon>Gammaproteobacteria</taxon>
        <taxon>Alteromonadales</taxon>
        <taxon>Shewanellaceae</taxon>
        <taxon>Shewanella</taxon>
    </lineage>
</organism>
<comment type="caution">
    <text evidence="2">The sequence shown here is derived from an EMBL/GenBank/DDBJ whole genome shotgun (WGS) entry which is preliminary data.</text>
</comment>
<keyword evidence="1" id="KW-0732">Signal</keyword>
<accession>A0ABS7DZE7</accession>
<dbReference type="Proteomes" id="UP001195963">
    <property type="component" value="Unassembled WGS sequence"/>
</dbReference>